<reference evidence="3 4" key="1">
    <citation type="journal article" date="2020" name="Microorganisms">
        <title>Osmotic Adaptation and Compatible Solute Biosynthesis of Phototrophic Bacteria as Revealed from Genome Analyses.</title>
        <authorList>
            <person name="Imhoff J.F."/>
            <person name="Rahn T."/>
            <person name="Kunzel S."/>
            <person name="Keller A."/>
            <person name="Neulinger S.C."/>
        </authorList>
    </citation>
    <scope>NUCLEOTIDE SEQUENCE [LARGE SCALE GENOMIC DNA]</scope>
    <source>
        <strain evidence="3 4">DSM 15382</strain>
    </source>
</reference>
<evidence type="ECO:0000256" key="2">
    <source>
        <dbReference type="SAM" id="SignalP"/>
    </source>
</evidence>
<evidence type="ECO:0000256" key="1">
    <source>
        <dbReference type="SAM" id="MobiDB-lite"/>
    </source>
</evidence>
<dbReference type="Proteomes" id="UP000697995">
    <property type="component" value="Unassembled WGS sequence"/>
</dbReference>
<protein>
    <submittedName>
        <fullName evidence="3">Uncharacterized protein</fullName>
    </submittedName>
</protein>
<feature type="signal peptide" evidence="2">
    <location>
        <begin position="1"/>
        <end position="21"/>
    </location>
</feature>
<comment type="caution">
    <text evidence="3">The sequence shown here is derived from an EMBL/GenBank/DDBJ whole genome shotgun (WGS) entry which is preliminary data.</text>
</comment>
<feature type="region of interest" description="Disordered" evidence="1">
    <location>
        <begin position="240"/>
        <end position="260"/>
    </location>
</feature>
<proteinExistence type="predicted"/>
<accession>A0ABS1DA64</accession>
<keyword evidence="4" id="KW-1185">Reference proteome</keyword>
<organism evidence="3 4">
    <name type="scientific">Paracraurococcus ruber</name>
    <dbReference type="NCBI Taxonomy" id="77675"/>
    <lineage>
        <taxon>Bacteria</taxon>
        <taxon>Pseudomonadati</taxon>
        <taxon>Pseudomonadota</taxon>
        <taxon>Alphaproteobacteria</taxon>
        <taxon>Acetobacterales</taxon>
        <taxon>Roseomonadaceae</taxon>
        <taxon>Paracraurococcus</taxon>
    </lineage>
</organism>
<sequence>MVAPMLRVLALCVLVLPAACSALPPPGAPMRAEVYRPMAAARVGASLPALRNAVLQGLTRDDFAAGRFGRVACAWPVPGGWRAASYPVRLLPGIAGPGETPVEFHPGVEGGGAGPLGEVVRRLPPQPAAASLATEDGARLPRCEGGAGGLLRGRLGEPSTGYWFDSVVNADTWLAWIPPAALEQGRVVTLRCAAGGREARFFHAEVPPGLALARGDVVEARAGVPISSVPGPIALVQRRLEPAPEADAPPRPLVRCRPEA</sequence>
<evidence type="ECO:0000313" key="3">
    <source>
        <dbReference type="EMBL" id="MBK1662779.1"/>
    </source>
</evidence>
<keyword evidence="2" id="KW-0732">Signal</keyword>
<gene>
    <name evidence="3" type="ORF">CKO45_31925</name>
</gene>
<name>A0ABS1DA64_9PROT</name>
<dbReference type="EMBL" id="NRSG01000752">
    <property type="protein sequence ID" value="MBK1662779.1"/>
    <property type="molecule type" value="Genomic_DNA"/>
</dbReference>
<feature type="chain" id="PRO_5047525484" evidence="2">
    <location>
        <begin position="22"/>
        <end position="260"/>
    </location>
</feature>
<evidence type="ECO:0000313" key="4">
    <source>
        <dbReference type="Proteomes" id="UP000697995"/>
    </source>
</evidence>